<reference evidence="2 3" key="1">
    <citation type="journal article" date="2019" name="Genome Biol. Evol.">
        <title>Insights into the evolution of the New World diploid cottons (Gossypium, subgenus Houzingenia) based on genome sequencing.</title>
        <authorList>
            <person name="Grover C.E."/>
            <person name="Arick M.A. 2nd"/>
            <person name="Thrash A."/>
            <person name="Conover J.L."/>
            <person name="Sanders W.S."/>
            <person name="Peterson D.G."/>
            <person name="Frelichowski J.E."/>
            <person name="Scheffler J.A."/>
            <person name="Scheffler B.E."/>
            <person name="Wendel J.F."/>
        </authorList>
    </citation>
    <scope>NUCLEOTIDE SEQUENCE [LARGE SCALE GENOMIC DNA]</scope>
    <source>
        <strain evidence="2">157</strain>
        <tissue evidence="2">Leaf</tissue>
    </source>
</reference>
<feature type="non-terminal residue" evidence="2">
    <location>
        <position position="1"/>
    </location>
</feature>
<keyword evidence="3" id="KW-1185">Reference proteome</keyword>
<protein>
    <recommendedName>
        <fullName evidence="1">NmrA-like domain-containing protein</fullName>
    </recommendedName>
</protein>
<dbReference type="InterPro" id="IPR050608">
    <property type="entry name" value="NmrA-type/Isoflavone_red_sf"/>
</dbReference>
<name>A0A7J8MXL8_9ROSI</name>
<accession>A0A7J8MXL8</accession>
<dbReference type="Pfam" id="PF05368">
    <property type="entry name" value="NmrA"/>
    <property type="match status" value="1"/>
</dbReference>
<dbReference type="Proteomes" id="UP000593572">
    <property type="component" value="Unassembled WGS sequence"/>
</dbReference>
<dbReference type="PANTHER" id="PTHR43349:SF43">
    <property type="entry name" value="ISOEUGENOL SYNTHASE 1-LIKE"/>
    <property type="match status" value="1"/>
</dbReference>
<proteinExistence type="predicted"/>
<dbReference type="PANTHER" id="PTHR43349">
    <property type="entry name" value="PINORESINOL REDUCTASE-RELATED"/>
    <property type="match status" value="1"/>
</dbReference>
<feature type="domain" description="NmrA-like" evidence="1">
    <location>
        <begin position="4"/>
        <end position="78"/>
    </location>
</feature>
<organism evidence="2 3">
    <name type="scientific">Gossypium lobatum</name>
    <dbReference type="NCBI Taxonomy" id="34289"/>
    <lineage>
        <taxon>Eukaryota</taxon>
        <taxon>Viridiplantae</taxon>
        <taxon>Streptophyta</taxon>
        <taxon>Embryophyta</taxon>
        <taxon>Tracheophyta</taxon>
        <taxon>Spermatophyta</taxon>
        <taxon>Magnoliopsida</taxon>
        <taxon>eudicotyledons</taxon>
        <taxon>Gunneridae</taxon>
        <taxon>Pentapetalae</taxon>
        <taxon>rosids</taxon>
        <taxon>malvids</taxon>
        <taxon>Malvales</taxon>
        <taxon>Malvaceae</taxon>
        <taxon>Malvoideae</taxon>
        <taxon>Gossypium</taxon>
    </lineage>
</organism>
<dbReference type="InterPro" id="IPR008030">
    <property type="entry name" value="NmrA-like"/>
</dbReference>
<evidence type="ECO:0000313" key="3">
    <source>
        <dbReference type="Proteomes" id="UP000593572"/>
    </source>
</evidence>
<sequence>MSGEKSKILIFGGCGYLGKFMVKASVSLGHPTFVYTRPLNPHPPNAPTSKFLLLKDFESMGGELDEHEKLVSVLKQVD</sequence>
<dbReference type="AlphaFoldDB" id="A0A7J8MXL8"/>
<evidence type="ECO:0000313" key="2">
    <source>
        <dbReference type="EMBL" id="MBA0569322.1"/>
    </source>
</evidence>
<dbReference type="SUPFAM" id="SSF51735">
    <property type="entry name" value="NAD(P)-binding Rossmann-fold domains"/>
    <property type="match status" value="1"/>
</dbReference>
<comment type="caution">
    <text evidence="2">The sequence shown here is derived from an EMBL/GenBank/DDBJ whole genome shotgun (WGS) entry which is preliminary data.</text>
</comment>
<dbReference type="Gene3D" id="3.40.50.720">
    <property type="entry name" value="NAD(P)-binding Rossmann-like Domain"/>
    <property type="match status" value="1"/>
</dbReference>
<dbReference type="EMBL" id="JABEZX010000010">
    <property type="protein sequence ID" value="MBA0569322.1"/>
    <property type="molecule type" value="Genomic_DNA"/>
</dbReference>
<evidence type="ECO:0000259" key="1">
    <source>
        <dbReference type="Pfam" id="PF05368"/>
    </source>
</evidence>
<gene>
    <name evidence="2" type="ORF">Golob_006758</name>
</gene>
<dbReference type="InterPro" id="IPR036291">
    <property type="entry name" value="NAD(P)-bd_dom_sf"/>
</dbReference>